<evidence type="ECO:0000256" key="4">
    <source>
        <dbReference type="ARBA" id="ARBA00022964"/>
    </source>
</evidence>
<dbReference type="Gene3D" id="3.30.70.330">
    <property type="match status" value="1"/>
</dbReference>
<dbReference type="EMBL" id="CAXAMM010042796">
    <property type="protein sequence ID" value="CAK9106799.1"/>
    <property type="molecule type" value="Genomic_DNA"/>
</dbReference>
<organism evidence="12 13">
    <name type="scientific">Durusdinium trenchii</name>
    <dbReference type="NCBI Taxonomy" id="1381693"/>
    <lineage>
        <taxon>Eukaryota</taxon>
        <taxon>Sar</taxon>
        <taxon>Alveolata</taxon>
        <taxon>Dinophyceae</taxon>
        <taxon>Suessiales</taxon>
        <taxon>Symbiodiniaceae</taxon>
        <taxon>Durusdinium</taxon>
    </lineage>
</organism>
<feature type="compositionally biased region" description="Basic and acidic residues" evidence="8">
    <location>
        <begin position="831"/>
        <end position="848"/>
    </location>
</feature>
<dbReference type="SUPFAM" id="SSF54928">
    <property type="entry name" value="RNA-binding domain, RBD"/>
    <property type="match status" value="1"/>
</dbReference>
<dbReference type="InterPro" id="IPR039210">
    <property type="entry name" value="OGFOD3"/>
</dbReference>
<dbReference type="SMART" id="SM00360">
    <property type="entry name" value="RRM"/>
    <property type="match status" value="1"/>
</dbReference>
<feature type="compositionally biased region" description="Low complexity" evidence="8">
    <location>
        <begin position="582"/>
        <end position="591"/>
    </location>
</feature>
<evidence type="ECO:0000256" key="5">
    <source>
        <dbReference type="ARBA" id="ARBA00023002"/>
    </source>
</evidence>
<dbReference type="CDD" id="cd12277">
    <property type="entry name" value="RRM3_MEI2_EAR1_like"/>
    <property type="match status" value="1"/>
</dbReference>
<feature type="compositionally biased region" description="Acidic residues" evidence="8">
    <location>
        <begin position="457"/>
        <end position="469"/>
    </location>
</feature>
<dbReference type="PANTHER" id="PTHR14650">
    <property type="entry name" value="PROLYL HYDROXYLASE-RELATED"/>
    <property type="match status" value="1"/>
</dbReference>
<dbReference type="SMART" id="SM00702">
    <property type="entry name" value="P4Hc"/>
    <property type="match status" value="1"/>
</dbReference>
<evidence type="ECO:0000256" key="6">
    <source>
        <dbReference type="ARBA" id="ARBA00023004"/>
    </source>
</evidence>
<comment type="caution">
    <text evidence="12">The sequence shown here is derived from an EMBL/GenBank/DDBJ whole genome shotgun (WGS) entry which is preliminary data.</text>
</comment>
<dbReference type="Gene3D" id="2.60.120.620">
    <property type="entry name" value="q2cbj1_9rhob like domain"/>
    <property type="match status" value="1"/>
</dbReference>
<keyword evidence="9" id="KW-0732">Signal</keyword>
<keyword evidence="5" id="KW-0560">Oxidoreductase</keyword>
<feature type="chain" id="PRO_5046770495" evidence="9">
    <location>
        <begin position="25"/>
        <end position="1079"/>
    </location>
</feature>
<evidence type="ECO:0000256" key="2">
    <source>
        <dbReference type="ARBA" id="ARBA00007879"/>
    </source>
</evidence>
<dbReference type="InterPro" id="IPR005123">
    <property type="entry name" value="Oxoglu/Fe-dep_dioxygenase_dom"/>
</dbReference>
<dbReference type="InterPro" id="IPR000504">
    <property type="entry name" value="RRM_dom"/>
</dbReference>
<name>A0ABP0S3D3_9DINO</name>
<dbReference type="PROSITE" id="PS51471">
    <property type="entry name" value="FE2OG_OXY"/>
    <property type="match status" value="1"/>
</dbReference>
<gene>
    <name evidence="12" type="ORF">SCF082_LOCUS49737</name>
</gene>
<keyword evidence="4" id="KW-0223">Dioxygenase</keyword>
<dbReference type="Proteomes" id="UP001642464">
    <property type="component" value="Unassembled WGS sequence"/>
</dbReference>
<feature type="region of interest" description="Disordered" evidence="8">
    <location>
        <begin position="819"/>
        <end position="848"/>
    </location>
</feature>
<keyword evidence="7" id="KW-0694">RNA-binding</keyword>
<feature type="region of interest" description="Disordered" evidence="8">
    <location>
        <begin position="1037"/>
        <end position="1079"/>
    </location>
</feature>
<feature type="compositionally biased region" description="Acidic residues" evidence="8">
    <location>
        <begin position="869"/>
        <end position="878"/>
    </location>
</feature>
<evidence type="ECO:0000256" key="9">
    <source>
        <dbReference type="SAM" id="SignalP"/>
    </source>
</evidence>
<feature type="compositionally biased region" description="Basic and acidic residues" evidence="8">
    <location>
        <begin position="473"/>
        <end position="484"/>
    </location>
</feature>
<evidence type="ECO:0000313" key="12">
    <source>
        <dbReference type="EMBL" id="CAK9106799.1"/>
    </source>
</evidence>
<protein>
    <submittedName>
        <fullName evidence="12">2-oxoglutarate and iron-dependent oxygenase domain-containing protein 3</fullName>
    </submittedName>
</protein>
<evidence type="ECO:0000313" key="13">
    <source>
        <dbReference type="Proteomes" id="UP001642464"/>
    </source>
</evidence>
<evidence type="ECO:0000256" key="7">
    <source>
        <dbReference type="PROSITE-ProRule" id="PRU00176"/>
    </source>
</evidence>
<dbReference type="Pfam" id="PF04059">
    <property type="entry name" value="RRM_2"/>
    <property type="match status" value="1"/>
</dbReference>
<evidence type="ECO:0000259" key="10">
    <source>
        <dbReference type="PROSITE" id="PS50102"/>
    </source>
</evidence>
<dbReference type="PANTHER" id="PTHR14650:SF1">
    <property type="entry name" value="2-OXOGLUTARATE AND IRON-DEPENDENT OXYGENASE DOMAIN-CONTAINING PROTEIN 3"/>
    <property type="match status" value="1"/>
</dbReference>
<keyword evidence="6" id="KW-0408">Iron</keyword>
<feature type="domain" description="Fe2OG dioxygenase" evidence="11">
    <location>
        <begin position="264"/>
        <end position="359"/>
    </location>
</feature>
<evidence type="ECO:0000256" key="3">
    <source>
        <dbReference type="ARBA" id="ARBA00022723"/>
    </source>
</evidence>
<comment type="similarity">
    <text evidence="2">Belongs to the alkB family.</text>
</comment>
<feature type="region of interest" description="Disordered" evidence="8">
    <location>
        <begin position="860"/>
        <end position="883"/>
    </location>
</feature>
<evidence type="ECO:0000259" key="11">
    <source>
        <dbReference type="PROSITE" id="PS51471"/>
    </source>
</evidence>
<accession>A0ABP0S3D3</accession>
<sequence length="1079" mass="119319">MRWILAATVLLAALLGGFIGRQLAQENLDALELPDSVDLLSQEHLAARSAYERLFGDGLGLEGGEPMTWEIFQERYMAAALRERLSRAFGKADLPDALPSGFVEEVRKKDAPTTLDGQVEALLAQKRQFLAVKEMLLEGKEEQSLTAGPVPCGSPLYDEHVYSQVDGCSASDTKSPSCGRWMLQEVANEEEVAAMKETVLQAFKHLFHAGPMTSLAVDSKAWPLLSAKMLTQDLLQRSRQAISGALGIELFFSGALLVRLQIPPIEGDMQQNSSLGDAFAAHVDKANVASYDWSALLYLSSAGIDFEGGELLFLNTQKDSVLAPVAGQLAFFSSGLENVHRVKPMVRGCRLVLAMWFTCPEDGKGSVLTSFHFSTRSAELETFAAASRVGLTLNSFIESYKAPQGMQAIQGNVICVINSSDDLSVEEGCSVVIGAAVKRSGVICGAECKDQKRSSEVEDWNDQLEDEVGDAGGDTKDSSIEKTQEVPQEAGQAGEEPDQDGVPSWLKAYYERKDLSDGKGVEASDDWQAQSYVDPSWLVWNTEMAWAFGAEGSSEAQTMFGEGFASPWLSSDAWNTKEGESSEANENAANAQWERSQWCGKRHELVPKKANLKEQFEKGETKLETTLMLRNVPNAYDRETLMEELDSVGFEGLFNFLYLPIDSATKNNVGYAFVNFKDESSCRDCKKRMDGYFFKGQPYNRKRAAIVSVAHLQGLAANLEHYSRTQVFYAPLPCQRPWVAPSAAKELLEKGCSWAPADFAKLVEDAAARPGTQQDEQSFHRRRMREQSEQWWPIFTEAQAYEMAMTYYFAPELLGEDSGLAQYHNPGQISREPEAPRSEEKSSQDKSGDLVDRLSQMLRTGSHQVPVDGEGEDDADESPVEKTQPWFGWPEFLDMERTCSSTSNVPKNMDCEAGAPPVPSLTLELLNVPLSTTEWDLRQIIEHVGVHSPIWVQFEAGATPDQRRVTLHFSNKMDLEIADVTLSETCWNPEDGGARIKIYRPDEVPWTVAMPWDFAGTDASKSWIFPPSKEDVNEVINGPDSEGICPDSPAPARSEQSFGREEFEKHWPSISAGNLHAKS</sequence>
<comment type="cofactor">
    <cofactor evidence="1">
        <name>L-ascorbate</name>
        <dbReference type="ChEBI" id="CHEBI:38290"/>
    </cofactor>
</comment>
<keyword evidence="3" id="KW-0479">Metal-binding</keyword>
<evidence type="ECO:0000256" key="8">
    <source>
        <dbReference type="SAM" id="MobiDB-lite"/>
    </source>
</evidence>
<keyword evidence="13" id="KW-1185">Reference proteome</keyword>
<dbReference type="InterPro" id="IPR007201">
    <property type="entry name" value="Mei2-like_Rrm_C"/>
</dbReference>
<feature type="signal peptide" evidence="9">
    <location>
        <begin position="1"/>
        <end position="24"/>
    </location>
</feature>
<feature type="compositionally biased region" description="Basic and acidic residues" evidence="8">
    <location>
        <begin position="1058"/>
        <end position="1067"/>
    </location>
</feature>
<dbReference type="InterPro" id="IPR044862">
    <property type="entry name" value="Pro_4_hyd_alph_FE2OG_OXY"/>
</dbReference>
<dbReference type="InterPro" id="IPR006620">
    <property type="entry name" value="Pro_4_hyd_alph"/>
</dbReference>
<proteinExistence type="inferred from homology"/>
<dbReference type="Pfam" id="PF13640">
    <property type="entry name" value="2OG-FeII_Oxy_3"/>
    <property type="match status" value="1"/>
</dbReference>
<reference evidence="12 13" key="1">
    <citation type="submission" date="2024-02" db="EMBL/GenBank/DDBJ databases">
        <authorList>
            <person name="Chen Y."/>
            <person name="Shah S."/>
            <person name="Dougan E. K."/>
            <person name="Thang M."/>
            <person name="Chan C."/>
        </authorList>
    </citation>
    <scope>NUCLEOTIDE SEQUENCE [LARGE SCALE GENOMIC DNA]</scope>
</reference>
<feature type="domain" description="RRM" evidence="10">
    <location>
        <begin position="625"/>
        <end position="706"/>
    </location>
</feature>
<feature type="region of interest" description="Disordered" evidence="8">
    <location>
        <begin position="574"/>
        <end position="593"/>
    </location>
</feature>
<dbReference type="InterPro" id="IPR012677">
    <property type="entry name" value="Nucleotide-bd_a/b_plait_sf"/>
</dbReference>
<dbReference type="PROSITE" id="PS50102">
    <property type="entry name" value="RRM"/>
    <property type="match status" value="1"/>
</dbReference>
<feature type="region of interest" description="Disordered" evidence="8">
    <location>
        <begin position="455"/>
        <end position="503"/>
    </location>
</feature>
<dbReference type="InterPro" id="IPR035979">
    <property type="entry name" value="RBD_domain_sf"/>
</dbReference>
<evidence type="ECO:0000256" key="1">
    <source>
        <dbReference type="ARBA" id="ARBA00001961"/>
    </source>
</evidence>